<feature type="compositionally biased region" description="Basic and acidic residues" evidence="14">
    <location>
        <begin position="631"/>
        <end position="646"/>
    </location>
</feature>
<dbReference type="GO" id="GO:1901255">
    <property type="term" value="P:nucleotide-excision repair involved in interstrand cross-link repair"/>
    <property type="evidence" value="ECO:0007669"/>
    <property type="project" value="EnsemblFungi"/>
</dbReference>
<dbReference type="FunFam" id="3.40.50.1010:FF:000061">
    <property type="entry name" value="Single-stranded DNA endonuclease (Eurofung)"/>
    <property type="match status" value="1"/>
</dbReference>
<evidence type="ECO:0000256" key="7">
    <source>
        <dbReference type="ARBA" id="ARBA00022763"/>
    </source>
</evidence>
<feature type="compositionally biased region" description="Polar residues" evidence="14">
    <location>
        <begin position="697"/>
        <end position="714"/>
    </location>
</feature>
<dbReference type="Pfam" id="PF00867">
    <property type="entry name" value="XPG_I"/>
    <property type="match status" value="1"/>
</dbReference>
<dbReference type="PROSITE" id="PS00842">
    <property type="entry name" value="XPG_2"/>
    <property type="match status" value="1"/>
</dbReference>
<dbReference type="Pfam" id="PF00752">
    <property type="entry name" value="XPG_N"/>
    <property type="match status" value="1"/>
</dbReference>
<evidence type="ECO:0000256" key="1">
    <source>
        <dbReference type="ARBA" id="ARBA00001946"/>
    </source>
</evidence>
<comment type="cofactor">
    <cofactor evidence="1">
        <name>Mg(2+)</name>
        <dbReference type="ChEBI" id="CHEBI:18420"/>
    </cofactor>
</comment>
<keyword evidence="7" id="KW-0227">DNA damage</keyword>
<feature type="region of interest" description="Disordered" evidence="14">
    <location>
        <begin position="474"/>
        <end position="508"/>
    </location>
</feature>
<dbReference type="SUPFAM" id="SSF47807">
    <property type="entry name" value="5' to 3' exonuclease, C-terminal subdomain"/>
    <property type="match status" value="1"/>
</dbReference>
<dbReference type="SMART" id="SM00279">
    <property type="entry name" value="HhH2"/>
    <property type="match status" value="1"/>
</dbReference>
<dbReference type="OMA" id="PNSMDFS"/>
<dbReference type="STRING" id="1198029.A0A1U7LUQ9"/>
<evidence type="ECO:0000256" key="10">
    <source>
        <dbReference type="ARBA" id="ARBA00023204"/>
    </source>
</evidence>
<evidence type="ECO:0000256" key="5">
    <source>
        <dbReference type="ARBA" id="ARBA00022723"/>
    </source>
</evidence>
<feature type="compositionally biased region" description="Polar residues" evidence="14">
    <location>
        <begin position="495"/>
        <end position="508"/>
    </location>
</feature>
<dbReference type="PANTHER" id="PTHR16171:SF7">
    <property type="entry name" value="DNA REPAIR PROTEIN RAD2"/>
    <property type="match status" value="1"/>
</dbReference>
<dbReference type="InterPro" id="IPR006084">
    <property type="entry name" value="XPG/Rad2"/>
</dbReference>
<evidence type="ECO:0000256" key="6">
    <source>
        <dbReference type="ARBA" id="ARBA00022759"/>
    </source>
</evidence>
<dbReference type="GO" id="GO:0048256">
    <property type="term" value="F:flap endonuclease activity"/>
    <property type="evidence" value="ECO:0007669"/>
    <property type="project" value="UniProtKB-ARBA"/>
</dbReference>
<organism evidence="17 18">
    <name type="scientific">Neolecta irregularis (strain DAH-3)</name>
    <dbReference type="NCBI Taxonomy" id="1198029"/>
    <lineage>
        <taxon>Eukaryota</taxon>
        <taxon>Fungi</taxon>
        <taxon>Dikarya</taxon>
        <taxon>Ascomycota</taxon>
        <taxon>Taphrinomycotina</taxon>
        <taxon>Neolectales</taxon>
        <taxon>Neolectaceae</taxon>
        <taxon>Neolecta</taxon>
    </lineage>
</organism>
<reference evidence="17 18" key="1">
    <citation type="submission" date="2016-04" db="EMBL/GenBank/DDBJ databases">
        <title>Evolutionary innovation and constraint leading to complex multicellularity in the Ascomycota.</title>
        <authorList>
            <person name="Cisse O."/>
            <person name="Nguyen A."/>
            <person name="Hewitt D.A."/>
            <person name="Jedd G."/>
            <person name="Stajich J.E."/>
        </authorList>
    </citation>
    <scope>NUCLEOTIDE SEQUENCE [LARGE SCALE GENOMIC DNA]</scope>
    <source>
        <strain evidence="17 18">DAH-3</strain>
    </source>
</reference>
<feature type="region of interest" description="Disordered" evidence="14">
    <location>
        <begin position="696"/>
        <end position="716"/>
    </location>
</feature>
<name>A0A1U7LUQ9_NEOID</name>
<dbReference type="AlphaFoldDB" id="A0A1U7LUQ9"/>
<dbReference type="Gene3D" id="3.40.50.1010">
    <property type="entry name" value="5'-nuclease"/>
    <property type="match status" value="2"/>
</dbReference>
<feature type="region of interest" description="Disordered" evidence="14">
    <location>
        <begin position="1099"/>
        <end position="1120"/>
    </location>
</feature>
<keyword evidence="4" id="KW-0540">Nuclease</keyword>
<evidence type="ECO:0000256" key="3">
    <source>
        <dbReference type="ARBA" id="ARBA00005283"/>
    </source>
</evidence>
<comment type="subcellular location">
    <subcellularLocation>
        <location evidence="2">Nucleus</location>
    </subcellularLocation>
</comment>
<evidence type="ECO:0000256" key="4">
    <source>
        <dbReference type="ARBA" id="ARBA00022722"/>
    </source>
</evidence>
<keyword evidence="11" id="KW-0539">Nucleus</keyword>
<accession>A0A1U7LUQ9</accession>
<dbReference type="SUPFAM" id="SSF88723">
    <property type="entry name" value="PIN domain-like"/>
    <property type="match status" value="1"/>
</dbReference>
<keyword evidence="9" id="KW-0460">Magnesium</keyword>
<dbReference type="InterPro" id="IPR006086">
    <property type="entry name" value="XPG-I_dom"/>
</dbReference>
<evidence type="ECO:0000256" key="2">
    <source>
        <dbReference type="ARBA" id="ARBA00004123"/>
    </source>
</evidence>
<dbReference type="FunFam" id="1.10.150.20:FF:000030">
    <property type="entry name" value="Flap endonuclease GEN-like 1"/>
    <property type="match status" value="1"/>
</dbReference>
<evidence type="ECO:0000256" key="12">
    <source>
        <dbReference type="ARBA" id="ARBA00038112"/>
    </source>
</evidence>
<dbReference type="PRINTS" id="PR00066">
    <property type="entry name" value="XRODRMPGMNTG"/>
</dbReference>
<evidence type="ECO:0000313" key="17">
    <source>
        <dbReference type="EMBL" id="OLL26410.1"/>
    </source>
</evidence>
<dbReference type="InterPro" id="IPR008918">
    <property type="entry name" value="HhH2"/>
</dbReference>
<dbReference type="OrthoDB" id="31113at2759"/>
<evidence type="ECO:0000256" key="8">
    <source>
        <dbReference type="ARBA" id="ARBA00022801"/>
    </source>
</evidence>
<dbReference type="FunFam" id="3.40.50.1010:FF:000025">
    <property type="entry name" value="DNA repair protein RAD2"/>
    <property type="match status" value="1"/>
</dbReference>
<dbReference type="EMBL" id="LXFE01000188">
    <property type="protein sequence ID" value="OLL26410.1"/>
    <property type="molecule type" value="Genomic_DNA"/>
</dbReference>
<dbReference type="GO" id="GO:0046872">
    <property type="term" value="F:metal ion binding"/>
    <property type="evidence" value="ECO:0007669"/>
    <property type="project" value="UniProtKB-KW"/>
</dbReference>
<dbReference type="PROSITE" id="PS00841">
    <property type="entry name" value="XPG_1"/>
    <property type="match status" value="1"/>
</dbReference>
<dbReference type="SMART" id="SM00484">
    <property type="entry name" value="XPGI"/>
    <property type="match status" value="1"/>
</dbReference>
<feature type="domain" description="XPG N-terminal" evidence="16">
    <location>
        <begin position="1"/>
        <end position="98"/>
    </location>
</feature>
<sequence length="1120" mass="126479">MGVHGLWNVLEPTARPVQLETLAKKRLAVDASIWIYQFLKAVRDKEGVALRNSHIVGFFRRICKLLFFGIKPVFVFDGGAPALKRQTISGRAARREGRKEDAIRTAGKILALQMRQKAEEEAERVRLGIQPSEPIPEDAVYFNQIHQPVPKKQNRHTDDYDLPPLAVGFQEISATDDYRLISKEDLKEYAQQFESGKDISQYDLGNIQFDSEFFKSLPITDQYTLLSNARLRSRLRMGVSKEHLEGRFPNRLEFSKFQIERLSFRNELTQRLMNMNGMNDLGAVRIASERGRAYMLVKNQSVEGGWSLGLSAAGKSKDNTIILDHEDEEDPDQEFEDVEIPAIGKESSPEDQGKYDSTNIPNDYLRQIIENSRRSVAQSKTILRKDVPLFNITDDENDDKSDDRALKLALEISKYETSQKLSVKDERHYRSITLSLADQTGTKGNGMQCATTPELGLKINEDDQKIGLQRSIAESQEKQQPFSLDMDDDLGPESSGATAKSSGFPQNYSPVISKTEVDHIHFDSSSRLFPGQKSPPPLSTGTTLSYLPSLDLGQSFLKKKTMISEKPRSVLSLAISDAEIGSFDFEFGSNKMEAGSNSTSENIPAEHDDHMEEDINASALESQQTLSVFSRVERKQGSPEGVHSENELSSIRNNQSSKIHNLEHPLNLDLWQVSEDYEDVEFEDVDLNKLNEDRDSTALSSSMTLNKDVSTPDNSPLRVVDQSIPKEVISSESGEKVHLSEISSKSHAEPVGPAVNDSSQIHNGNEINSDDDEDLALLAQMEAEDKEHDRFVASLSSKPDPSPQQYLAKQQEYEREIHSLRNQQKKDRRDADEVTQVMIRECQELLTLFGLPYITAPMEAEAQCAALVDLGLVDGVVTDDSDVFLFGGTRVYKNMFNQTKFVECYLSQDLEREFKLDRNKLIRLAHLLGSDYTEGLSTVGPVTALELLNEFQGEDGLLEFKKWWMKMSRGEYDPPEELTEFRKQFKKKVGKIDLPPSFPNPQVDEAYLKPEVDTSPEVFQWGMPDLDGLRKFMISTIGWSQEHTDEILVPIIKDMNQKQAKGTQANLTDFFGGSTGAGAFAPRRVKEVRSKRLRRALEGFKEFGESSTEEQPKKRRRKRK</sequence>
<dbReference type="Gene3D" id="1.10.150.20">
    <property type="entry name" value="5' to 3' exonuclease, C-terminal subdomain"/>
    <property type="match status" value="1"/>
</dbReference>
<evidence type="ECO:0000256" key="14">
    <source>
        <dbReference type="SAM" id="MobiDB-lite"/>
    </source>
</evidence>
<keyword evidence="6" id="KW-0255">Endonuclease</keyword>
<comment type="function">
    <text evidence="13">Single-stranded DNA endonuclease involved in excision repair of DNA damaged with UV light, bulky adducts, or cross-linking agents. Essential for the incision step of excision-repair.</text>
</comment>
<gene>
    <name evidence="17" type="ORF">NEOLI_001545</name>
</gene>
<feature type="compositionally biased region" description="Polar residues" evidence="14">
    <location>
        <begin position="756"/>
        <end position="767"/>
    </location>
</feature>
<dbReference type="InterPro" id="IPR036279">
    <property type="entry name" value="5-3_exonuclease_C_sf"/>
</dbReference>
<evidence type="ECO:0000259" key="15">
    <source>
        <dbReference type="SMART" id="SM00484"/>
    </source>
</evidence>
<dbReference type="InterPro" id="IPR019974">
    <property type="entry name" value="XPG_CS"/>
</dbReference>
<evidence type="ECO:0000259" key="16">
    <source>
        <dbReference type="SMART" id="SM00485"/>
    </source>
</evidence>
<keyword evidence="10" id="KW-0234">DNA repair</keyword>
<dbReference type="InterPro" id="IPR006085">
    <property type="entry name" value="XPG_DNA_repair_N"/>
</dbReference>
<dbReference type="InterPro" id="IPR001044">
    <property type="entry name" value="XPG/Rad2_eukaryotes"/>
</dbReference>
<dbReference type="InterPro" id="IPR029060">
    <property type="entry name" value="PIN-like_dom_sf"/>
</dbReference>
<proteinExistence type="inferred from homology"/>
<keyword evidence="8" id="KW-0378">Hydrolase</keyword>
<dbReference type="GO" id="GO:0003697">
    <property type="term" value="F:single-stranded DNA binding"/>
    <property type="evidence" value="ECO:0007669"/>
    <property type="project" value="InterPro"/>
</dbReference>
<evidence type="ECO:0000256" key="9">
    <source>
        <dbReference type="ARBA" id="ARBA00022842"/>
    </source>
</evidence>
<comment type="caution">
    <text evidence="17">The sequence shown here is derived from an EMBL/GenBank/DDBJ whole genome shotgun (WGS) entry which is preliminary data.</text>
</comment>
<dbReference type="PRINTS" id="PR00853">
    <property type="entry name" value="XPGRADSUPER"/>
</dbReference>
<comment type="similarity">
    <text evidence="12">Belongs to the XPG/RAD2 endonuclease family. GEN subfamily.</text>
</comment>
<protein>
    <submittedName>
        <fullName evidence="17">DNA repair protein rad13</fullName>
    </submittedName>
</protein>
<dbReference type="Proteomes" id="UP000186594">
    <property type="component" value="Unassembled WGS sequence"/>
</dbReference>
<dbReference type="CDD" id="cd09868">
    <property type="entry name" value="PIN_XPG_RAD2"/>
    <property type="match status" value="2"/>
</dbReference>
<evidence type="ECO:0000256" key="11">
    <source>
        <dbReference type="ARBA" id="ARBA00023242"/>
    </source>
</evidence>
<dbReference type="PANTHER" id="PTHR16171">
    <property type="entry name" value="DNA REPAIR PROTEIN COMPLEMENTING XP-G CELLS-RELATED"/>
    <property type="match status" value="1"/>
</dbReference>
<dbReference type="GO" id="GO:0005634">
    <property type="term" value="C:nucleus"/>
    <property type="evidence" value="ECO:0007669"/>
    <property type="project" value="UniProtKB-SubCell"/>
</dbReference>
<keyword evidence="5" id="KW-0479">Metal-binding</keyword>
<dbReference type="SMART" id="SM00485">
    <property type="entry name" value="XPGN"/>
    <property type="match status" value="1"/>
</dbReference>
<comment type="similarity">
    <text evidence="3">Belongs to the XPG/RAD2 endonuclease family. XPG subfamily.</text>
</comment>
<evidence type="ECO:0000313" key="18">
    <source>
        <dbReference type="Proteomes" id="UP000186594"/>
    </source>
</evidence>
<feature type="region of interest" description="Disordered" evidence="14">
    <location>
        <begin position="740"/>
        <end position="770"/>
    </location>
</feature>
<dbReference type="CDD" id="cd09904">
    <property type="entry name" value="H3TH_XPG"/>
    <property type="match status" value="1"/>
</dbReference>
<evidence type="ECO:0000256" key="13">
    <source>
        <dbReference type="ARBA" id="ARBA00053135"/>
    </source>
</evidence>
<feature type="domain" description="XPG-I" evidence="15">
    <location>
        <begin position="847"/>
        <end position="916"/>
    </location>
</feature>
<feature type="region of interest" description="Disordered" evidence="14">
    <location>
        <begin position="630"/>
        <end position="650"/>
    </location>
</feature>
<keyword evidence="18" id="KW-1185">Reference proteome</keyword>